<keyword evidence="1" id="KW-0812">Transmembrane</keyword>
<evidence type="ECO:0000313" key="2">
    <source>
        <dbReference type="EMBL" id="JAI00436.1"/>
    </source>
</evidence>
<keyword evidence="1" id="KW-0472">Membrane</keyword>
<evidence type="ECO:0000256" key="1">
    <source>
        <dbReference type="SAM" id="Phobius"/>
    </source>
</evidence>
<feature type="transmembrane region" description="Helical" evidence="1">
    <location>
        <begin position="20"/>
        <end position="47"/>
    </location>
</feature>
<dbReference type="EMBL" id="GBXM01008142">
    <property type="protein sequence ID" value="JAI00436.1"/>
    <property type="molecule type" value="Transcribed_RNA"/>
</dbReference>
<reference evidence="2" key="1">
    <citation type="submission" date="2014-11" db="EMBL/GenBank/DDBJ databases">
        <authorList>
            <person name="Amaro Gonzalez C."/>
        </authorList>
    </citation>
    <scope>NUCLEOTIDE SEQUENCE</scope>
</reference>
<name>A0A0E9XF10_ANGAN</name>
<organism evidence="2">
    <name type="scientific">Anguilla anguilla</name>
    <name type="common">European freshwater eel</name>
    <name type="synonym">Muraena anguilla</name>
    <dbReference type="NCBI Taxonomy" id="7936"/>
    <lineage>
        <taxon>Eukaryota</taxon>
        <taxon>Metazoa</taxon>
        <taxon>Chordata</taxon>
        <taxon>Craniata</taxon>
        <taxon>Vertebrata</taxon>
        <taxon>Euteleostomi</taxon>
        <taxon>Actinopterygii</taxon>
        <taxon>Neopterygii</taxon>
        <taxon>Teleostei</taxon>
        <taxon>Anguilliformes</taxon>
        <taxon>Anguillidae</taxon>
        <taxon>Anguilla</taxon>
    </lineage>
</organism>
<reference evidence="2" key="2">
    <citation type="journal article" date="2015" name="Fish Shellfish Immunol.">
        <title>Early steps in the European eel (Anguilla anguilla)-Vibrio vulnificus interaction in the gills: Role of the RtxA13 toxin.</title>
        <authorList>
            <person name="Callol A."/>
            <person name="Pajuelo D."/>
            <person name="Ebbesson L."/>
            <person name="Teles M."/>
            <person name="MacKenzie S."/>
            <person name="Amaro C."/>
        </authorList>
    </citation>
    <scope>NUCLEOTIDE SEQUENCE</scope>
</reference>
<accession>A0A0E9XF10</accession>
<proteinExistence type="predicted"/>
<sequence>MHFLYILYTHRPVLPEHAGIVQKFCIFILVFLIYCLVVEICLAIIIYGTGMFVGHAEP</sequence>
<protein>
    <submittedName>
        <fullName evidence="2">Uncharacterized protein</fullName>
    </submittedName>
</protein>
<keyword evidence="1" id="KW-1133">Transmembrane helix</keyword>
<dbReference type="AlphaFoldDB" id="A0A0E9XF10"/>